<evidence type="ECO:0000313" key="1">
    <source>
        <dbReference type="EMBL" id="CAB4022121.1"/>
    </source>
</evidence>
<feature type="non-terminal residue" evidence="1">
    <location>
        <position position="1"/>
    </location>
</feature>
<name>A0A6S7K2F0_PARCT</name>
<dbReference type="AlphaFoldDB" id="A0A6S7K2F0"/>
<dbReference type="OrthoDB" id="10440502at2759"/>
<reference evidence="1" key="1">
    <citation type="submission" date="2020-04" db="EMBL/GenBank/DDBJ databases">
        <authorList>
            <person name="Alioto T."/>
            <person name="Alioto T."/>
            <person name="Gomez Garrido J."/>
        </authorList>
    </citation>
    <scope>NUCLEOTIDE SEQUENCE</scope>
    <source>
        <strain evidence="1">A484AB</strain>
    </source>
</reference>
<evidence type="ECO:0000313" key="2">
    <source>
        <dbReference type="Proteomes" id="UP001152795"/>
    </source>
</evidence>
<protein>
    <submittedName>
        <fullName evidence="1">Uncharacterized protein</fullName>
    </submittedName>
</protein>
<gene>
    <name evidence="1" type="ORF">PACLA_8A031732</name>
</gene>
<keyword evidence="2" id="KW-1185">Reference proteome</keyword>
<organism evidence="1 2">
    <name type="scientific">Paramuricea clavata</name>
    <name type="common">Red gorgonian</name>
    <name type="synonym">Violescent sea-whip</name>
    <dbReference type="NCBI Taxonomy" id="317549"/>
    <lineage>
        <taxon>Eukaryota</taxon>
        <taxon>Metazoa</taxon>
        <taxon>Cnidaria</taxon>
        <taxon>Anthozoa</taxon>
        <taxon>Octocorallia</taxon>
        <taxon>Malacalcyonacea</taxon>
        <taxon>Plexauridae</taxon>
        <taxon>Paramuricea</taxon>
    </lineage>
</organism>
<dbReference type="Proteomes" id="UP001152795">
    <property type="component" value="Unassembled WGS sequence"/>
</dbReference>
<dbReference type="EMBL" id="CACRXK020011816">
    <property type="protein sequence ID" value="CAB4022121.1"/>
    <property type="molecule type" value="Genomic_DNA"/>
</dbReference>
<comment type="caution">
    <text evidence="1">The sequence shown here is derived from an EMBL/GenBank/DDBJ whole genome shotgun (WGS) entry which is preliminary data.</text>
</comment>
<accession>A0A6S7K2F0</accession>
<sequence length="220" mass="24212">MVEPCKDPSSVISACSGSLGYKIPDFSNYYPSIPDLSETWKIILSVISDFHSGSEKCSKDVTKLFCKAAYPFRCKDPYVEVDGKEIAATCDEAKKNCSSSGSDLILRDSLLNCSRYANIFDLPHKFLLKLTCNVFPVVKNDTYSCEDNYKVYGGNVARLNPAVARIASAHRMLKNSNISDAECEKNVADAVCKVSIPACSKDQTKVVSFLSKQDCHEIMG</sequence>
<proteinExistence type="predicted"/>